<dbReference type="InterPro" id="IPR011204">
    <property type="entry name" value="Virulence_RhuM-like"/>
</dbReference>
<dbReference type="PANTHER" id="PTHR35810:SF1">
    <property type="entry name" value="CYTOPLASMIC PROTEIN"/>
    <property type="match status" value="1"/>
</dbReference>
<proteinExistence type="predicted"/>
<organism evidence="2">
    <name type="scientific">Lentimicrobium saccharophilum</name>
    <dbReference type="NCBI Taxonomy" id="1678841"/>
    <lineage>
        <taxon>Bacteria</taxon>
        <taxon>Pseudomonadati</taxon>
        <taxon>Bacteroidota</taxon>
        <taxon>Bacteroidia</taxon>
        <taxon>Bacteroidales</taxon>
        <taxon>Lentimicrobiaceae</taxon>
        <taxon>Lentimicrobium</taxon>
    </lineage>
</organism>
<gene>
    <name evidence="2" type="ORF">TBC1_111087</name>
</gene>
<feature type="domain" description="Fido" evidence="1">
    <location>
        <begin position="182"/>
        <end position="324"/>
    </location>
</feature>
<name>A0A0S7BXK1_9BACT</name>
<dbReference type="PATRIC" id="fig|1678841.3.peg.1232"/>
<dbReference type="Pfam" id="PF02661">
    <property type="entry name" value="Fic"/>
    <property type="match status" value="1"/>
</dbReference>
<evidence type="ECO:0000259" key="1">
    <source>
        <dbReference type="PROSITE" id="PS51459"/>
    </source>
</evidence>
<dbReference type="Gene3D" id="1.20.120.1870">
    <property type="entry name" value="Fic/DOC protein, Fido domain"/>
    <property type="match status" value="1"/>
</dbReference>
<dbReference type="Pfam" id="PF13310">
    <property type="entry name" value="Virulence_RhuM"/>
    <property type="match status" value="1"/>
</dbReference>
<dbReference type="InterPro" id="IPR053737">
    <property type="entry name" value="Type_II_TA_Toxin"/>
</dbReference>
<dbReference type="PANTHER" id="PTHR35810">
    <property type="entry name" value="CYTOPLASMIC PROTEIN-RELATED"/>
    <property type="match status" value="1"/>
</dbReference>
<dbReference type="AlphaFoldDB" id="A0A0S7BXK1"/>
<protein>
    <submittedName>
        <fullName evidence="2">Fic/DOC family/Virulence protein RhuM family</fullName>
    </submittedName>
</protein>
<dbReference type="InterPro" id="IPR003812">
    <property type="entry name" value="Fido"/>
</dbReference>
<evidence type="ECO:0000313" key="3">
    <source>
        <dbReference type="Proteomes" id="UP000053091"/>
    </source>
</evidence>
<reference evidence="2" key="1">
    <citation type="journal article" date="2015" name="Genome Announc.">
        <title>Draft Genome Sequence of Bacteroidales Strain TBC1, a Novel Isolate from a Methanogenic Wastewater Treatment System.</title>
        <authorList>
            <person name="Tourlousse D.M."/>
            <person name="Matsuura N."/>
            <person name="Sun L."/>
            <person name="Toyonaga M."/>
            <person name="Kuroda K."/>
            <person name="Ohashi A."/>
            <person name="Cruz R."/>
            <person name="Yamaguchi T."/>
            <person name="Sekiguchi Y."/>
        </authorList>
    </citation>
    <scope>NUCLEOTIDE SEQUENCE [LARGE SCALE GENOMIC DNA]</scope>
    <source>
        <strain evidence="2">TBC1</strain>
    </source>
</reference>
<dbReference type="EMBL" id="DF968182">
    <property type="protein sequence ID" value="GAP42946.1"/>
    <property type="molecule type" value="Genomic_DNA"/>
</dbReference>
<dbReference type="Proteomes" id="UP000053091">
    <property type="component" value="Unassembled WGS sequence"/>
</dbReference>
<dbReference type="PROSITE" id="PS51459">
    <property type="entry name" value="FIDO"/>
    <property type="match status" value="1"/>
</dbReference>
<keyword evidence="3" id="KW-1185">Reference proteome</keyword>
<dbReference type="SUPFAM" id="SSF140931">
    <property type="entry name" value="Fic-like"/>
    <property type="match status" value="1"/>
</dbReference>
<accession>A0A0S7BXK1</accession>
<dbReference type="STRING" id="1678841.TBC1_111087"/>
<evidence type="ECO:0000313" key="2">
    <source>
        <dbReference type="EMBL" id="GAP42946.1"/>
    </source>
</evidence>
<sequence>MNNSEIQIFTSKDGKTEIQVTLENETVWLNQYQLESLFQTNRTSINRHISNIYKTEELDKESTCAKFAQVQKEGNREIKRQIQYYNLDVIISVGYRVNSKRGTEFRIWANKILKEYLIKGFSINELRLKKQNEQLKELQKSVKLIGEAINQKVLSTDESIGLLAIISDYAYALDILDQYDNNTLKITETTEKKSVQITYEEAIGQIEFVKRKYGNSDLFGKEKDKSFRSSVSTIYQTFDGKDLYPGIEEKAANLLYLITKNHSFADGNKRIAAFLFLYFLDKNGILYNENGNKRIADNALVAITLMIAISKPEDKDIIVRIIVNLINKRNNPN</sequence>
<dbReference type="InterPro" id="IPR036597">
    <property type="entry name" value="Fido-like_dom_sf"/>
</dbReference>